<dbReference type="PROSITE" id="PS51074">
    <property type="entry name" value="DPH_MB"/>
    <property type="match status" value="1"/>
</dbReference>
<dbReference type="InterPro" id="IPR007872">
    <property type="entry name" value="DPH_MB_dom"/>
</dbReference>
<dbReference type="Gene3D" id="1.10.287.110">
    <property type="entry name" value="DnaJ domain"/>
    <property type="match status" value="1"/>
</dbReference>
<comment type="function">
    <text evidence="1">Required for the first step of diphthamide biosynthesis, the transfer of 3-amino-3-carboxypropyl from S-adenosyl-L-methionine to a histidine residue. Diphthamide is a post-translational modification of histidine which occurs in elongation factor 2.</text>
</comment>
<evidence type="ECO:0000259" key="12">
    <source>
        <dbReference type="PROSITE" id="PS51074"/>
    </source>
</evidence>
<dbReference type="Proteomes" id="UP000189580">
    <property type="component" value="Chromosome a"/>
</dbReference>
<evidence type="ECO:0000259" key="11">
    <source>
        <dbReference type="PROSITE" id="PS50076"/>
    </source>
</evidence>
<evidence type="ECO:0000256" key="3">
    <source>
        <dbReference type="ARBA" id="ARBA00004496"/>
    </source>
</evidence>
<dbReference type="SUPFAM" id="SSF144217">
    <property type="entry name" value="CSL zinc finger"/>
    <property type="match status" value="1"/>
</dbReference>
<keyword evidence="14" id="KW-1185">Reference proteome</keyword>
<evidence type="ECO:0000256" key="5">
    <source>
        <dbReference type="ARBA" id="ARBA00021797"/>
    </source>
</evidence>
<evidence type="ECO:0000256" key="6">
    <source>
        <dbReference type="ARBA" id="ARBA00022490"/>
    </source>
</evidence>
<feature type="domain" description="J" evidence="11">
    <location>
        <begin position="6"/>
        <end position="79"/>
    </location>
</feature>
<keyword evidence="9" id="KW-0408">Iron</keyword>
<dbReference type="GO" id="GO:0046872">
    <property type="term" value="F:metal ion binding"/>
    <property type="evidence" value="ECO:0007669"/>
    <property type="project" value="UniProtKB-KW"/>
</dbReference>
<dbReference type="PRINTS" id="PR00625">
    <property type="entry name" value="JDOMAIN"/>
</dbReference>
<dbReference type="GO" id="GO:0005737">
    <property type="term" value="C:cytoplasm"/>
    <property type="evidence" value="ECO:0007669"/>
    <property type="project" value="UniProtKB-SubCell"/>
</dbReference>
<dbReference type="PANTHER" id="PTHR21454:SF46">
    <property type="entry name" value="DIPHTHAMIDE BIOSYNTHESIS PROTEIN 4"/>
    <property type="match status" value="1"/>
</dbReference>
<evidence type="ECO:0000256" key="1">
    <source>
        <dbReference type="ARBA" id="ARBA00003474"/>
    </source>
</evidence>
<evidence type="ECO:0000256" key="2">
    <source>
        <dbReference type="ARBA" id="ARBA00004123"/>
    </source>
</evidence>
<dbReference type="KEGG" id="slb:AWJ20_299"/>
<evidence type="ECO:0000256" key="9">
    <source>
        <dbReference type="ARBA" id="ARBA00023004"/>
    </source>
</evidence>
<sequence>MSSGLNLYEILGIRQWHGRENEISDDEIKQAYREALLESHPDKRQQRNEDHSTISIEEIRKAYTILSDPVARKEYLIRLQSGSHGTAPSGRGFVQLGDAVDLDDMTIHEDILNSSGETTTKWTKACRCGHSQGYVVWESDLLNNGSADEIKVPCVGCSLWITVQYSVEE</sequence>
<feature type="domain" description="DPH-type MB" evidence="12">
    <location>
        <begin position="96"/>
        <end position="166"/>
    </location>
</feature>
<keyword evidence="10" id="KW-0539">Nucleus</keyword>
<reference evidence="13 14" key="1">
    <citation type="submission" date="2016-02" db="EMBL/GenBank/DDBJ databases">
        <title>Complete genome sequence and transcriptome regulation of the pentose utilising yeast Sugiyamaella lignohabitans.</title>
        <authorList>
            <person name="Bellasio M."/>
            <person name="Peymann A."/>
            <person name="Valli M."/>
            <person name="Sipitzky M."/>
            <person name="Graf A."/>
            <person name="Sauer M."/>
            <person name="Marx H."/>
            <person name="Mattanovich D."/>
        </authorList>
    </citation>
    <scope>NUCLEOTIDE SEQUENCE [LARGE SCALE GENOMIC DNA]</scope>
    <source>
        <strain evidence="13 14">CBS 10342</strain>
    </source>
</reference>
<evidence type="ECO:0000256" key="10">
    <source>
        <dbReference type="ARBA" id="ARBA00023242"/>
    </source>
</evidence>
<dbReference type="GeneID" id="30034961"/>
<dbReference type="GO" id="GO:0005634">
    <property type="term" value="C:nucleus"/>
    <property type="evidence" value="ECO:0007669"/>
    <property type="project" value="UniProtKB-SubCell"/>
</dbReference>
<dbReference type="AlphaFoldDB" id="A0A167CSQ9"/>
<dbReference type="RefSeq" id="XP_018734541.1">
    <property type="nucleotide sequence ID" value="XM_018879974.1"/>
</dbReference>
<evidence type="ECO:0000313" key="14">
    <source>
        <dbReference type="Proteomes" id="UP000189580"/>
    </source>
</evidence>
<keyword evidence="8" id="KW-0862">Zinc</keyword>
<evidence type="ECO:0000313" key="13">
    <source>
        <dbReference type="EMBL" id="ANB12064.1"/>
    </source>
</evidence>
<dbReference type="UniPathway" id="UPA00559"/>
<dbReference type="Pfam" id="PF00226">
    <property type="entry name" value="DnaJ"/>
    <property type="match status" value="1"/>
</dbReference>
<evidence type="ECO:0000256" key="8">
    <source>
        <dbReference type="ARBA" id="ARBA00022833"/>
    </source>
</evidence>
<dbReference type="CDD" id="cd06257">
    <property type="entry name" value="DnaJ"/>
    <property type="match status" value="1"/>
</dbReference>
<evidence type="ECO:0000256" key="4">
    <source>
        <dbReference type="ARBA" id="ARBA00006169"/>
    </source>
</evidence>
<dbReference type="InterPro" id="IPR044248">
    <property type="entry name" value="DPH3/4-like"/>
</dbReference>
<dbReference type="SUPFAM" id="SSF46565">
    <property type="entry name" value="Chaperone J-domain"/>
    <property type="match status" value="1"/>
</dbReference>
<dbReference type="EMBL" id="CP014501">
    <property type="protein sequence ID" value="ANB12064.1"/>
    <property type="molecule type" value="Genomic_DNA"/>
</dbReference>
<organism evidence="13 14">
    <name type="scientific">Sugiyamaella lignohabitans</name>
    <dbReference type="NCBI Taxonomy" id="796027"/>
    <lineage>
        <taxon>Eukaryota</taxon>
        <taxon>Fungi</taxon>
        <taxon>Dikarya</taxon>
        <taxon>Ascomycota</taxon>
        <taxon>Saccharomycotina</taxon>
        <taxon>Dipodascomycetes</taxon>
        <taxon>Dipodascales</taxon>
        <taxon>Trichomonascaceae</taxon>
        <taxon>Sugiyamaella</taxon>
    </lineage>
</organism>
<accession>A0A167CSQ9</accession>
<keyword evidence="6" id="KW-0963">Cytoplasm</keyword>
<dbReference type="InterPro" id="IPR001623">
    <property type="entry name" value="DnaJ_domain"/>
</dbReference>
<dbReference type="InterPro" id="IPR036671">
    <property type="entry name" value="DPH_MB_sf"/>
</dbReference>
<proteinExistence type="inferred from homology"/>
<evidence type="ECO:0000256" key="7">
    <source>
        <dbReference type="ARBA" id="ARBA00022723"/>
    </source>
</evidence>
<gene>
    <name evidence="13" type="primary">JJJ3</name>
    <name evidence="13" type="ORF">AWJ20_299</name>
</gene>
<dbReference type="Gene3D" id="3.10.660.10">
    <property type="entry name" value="DPH Zinc finger"/>
    <property type="match status" value="1"/>
</dbReference>
<comment type="similarity">
    <text evidence="4">Belongs to the DPH4 family.</text>
</comment>
<keyword evidence="7" id="KW-0479">Metal-binding</keyword>
<protein>
    <recommendedName>
        <fullName evidence="5">Diphthamide biosynthesis protein 4</fullName>
    </recommendedName>
</protein>
<dbReference type="PANTHER" id="PTHR21454">
    <property type="entry name" value="DPH3 HOMOLOG-RELATED"/>
    <property type="match status" value="1"/>
</dbReference>
<dbReference type="InterPro" id="IPR036869">
    <property type="entry name" value="J_dom_sf"/>
</dbReference>
<dbReference type="PROSITE" id="PS50076">
    <property type="entry name" value="DNAJ_2"/>
    <property type="match status" value="1"/>
</dbReference>
<dbReference type="SMART" id="SM00271">
    <property type="entry name" value="DnaJ"/>
    <property type="match status" value="1"/>
</dbReference>
<comment type="subcellular location">
    <subcellularLocation>
        <location evidence="3">Cytoplasm</location>
    </subcellularLocation>
    <subcellularLocation>
        <location evidence="2">Nucleus</location>
    </subcellularLocation>
</comment>
<dbReference type="Pfam" id="PF05207">
    <property type="entry name" value="Zn_ribbon_CSL"/>
    <property type="match status" value="1"/>
</dbReference>
<dbReference type="GO" id="GO:0017183">
    <property type="term" value="P:protein histidyl modification to diphthamide"/>
    <property type="evidence" value="ECO:0007669"/>
    <property type="project" value="UniProtKB-UniPathway"/>
</dbReference>
<name>A0A167CSQ9_9ASCO</name>
<dbReference type="OrthoDB" id="445556at2759"/>